<feature type="binding site" evidence="5">
    <location>
        <position position="88"/>
    </location>
    <ligand>
        <name>ATP</name>
        <dbReference type="ChEBI" id="CHEBI:30616"/>
    </ligand>
</feature>
<keyword evidence="10" id="KW-1185">Reference proteome</keyword>
<dbReference type="EMBL" id="NIZW01000002">
    <property type="protein sequence ID" value="PHQ36526.1"/>
    <property type="molecule type" value="Genomic_DNA"/>
</dbReference>
<dbReference type="InterPro" id="IPR045269">
    <property type="entry name" value="Atg1-like"/>
</dbReference>
<evidence type="ECO:0000256" key="2">
    <source>
        <dbReference type="ARBA" id="ARBA00022741"/>
    </source>
</evidence>
<keyword evidence="2 5" id="KW-0547">Nucleotide-binding</keyword>
<dbReference type="InterPro" id="IPR011009">
    <property type="entry name" value="Kinase-like_dom_sf"/>
</dbReference>
<feature type="region of interest" description="Disordered" evidence="6">
    <location>
        <begin position="700"/>
        <end position="724"/>
    </location>
</feature>
<protein>
    <submittedName>
        <fullName evidence="9">Protein kinase</fullName>
    </submittedName>
</protein>
<dbReference type="GO" id="GO:0000407">
    <property type="term" value="C:phagophore assembly site"/>
    <property type="evidence" value="ECO:0007669"/>
    <property type="project" value="TreeGrafter"/>
</dbReference>
<sequence length="809" mass="88833">MPPPPGPPSSGSPSPDSDSSRQSDASREPMTESQTIGGQAAARRLSLGATMPPAEVPGVRLQRFLGSGAFGQVWVGRDINTGRGVAVKFYLHRGGVNWSLLSREVKNLVQLSADRHVVQVLEVGWDADPPYYVMELIEGGSLEDMLVRRGRLPVAEAVDLFRKILIGLNHCHGKGVLHCDIKPANILLAADNEPRLADFGQSRMSHDQTPAMGTLFYMAPEQADLQSSPDARWDVYAAGAILFRMLAGSAPHRDQALLSQLDTAGSLPGRLARYREAIALAPPAAEQLSRRDVDRSLRKLMQHCLEVDPESRYSNVQQILDDLNVRDKTRSRRPLMLLGIVGPLLLLLATCFFGARSIDLATRTATKELRTEAFGSNQFAARLAAQTLETEIQRYFDLVHEEAQRETFETLLAELIQGETSAPVLQRIASSSTPVDALVREDALAARDILLEHPAQLRLDEYLSERLAQYRQPSEPGKPRQRLATMFVTDGAGTIMTIVYGKSVPRAQNSVGRNFAYRTYFTGRKDDYPSTIPMDSVSPLRHTHLSSAFQSTATKMWKVAISTPLWLEESGVVVSGRRETPDRDPDAVFVATINLGDFQLLQRSRSGNEADAANPSQVAVLVEAREGDLRGTVLQHPLMDQLREEGQNVSDKSYQVDGATMDRLLEGGDVDFRDPMASASSGNGFGGDWIAAMEPVTLPRPTQAAPAAGDGSDLDESLGSSSKPVASRVEQTDLLVLVQYRLSEVLGPVSELRRSLLFEGAFAILSILIMTLFLWWVVRRVTTQDERRAAKESQSPPPQQERIETMTLG</sequence>
<evidence type="ECO:0000256" key="4">
    <source>
        <dbReference type="ARBA" id="ARBA00022840"/>
    </source>
</evidence>
<dbReference type="PANTHER" id="PTHR24348:SF22">
    <property type="entry name" value="NON-SPECIFIC SERINE_THREONINE PROTEIN KINASE"/>
    <property type="match status" value="1"/>
</dbReference>
<evidence type="ECO:0000259" key="8">
    <source>
        <dbReference type="PROSITE" id="PS50011"/>
    </source>
</evidence>
<keyword evidence="7" id="KW-1133">Transmembrane helix</keyword>
<feature type="region of interest" description="Disordered" evidence="6">
    <location>
        <begin position="1"/>
        <end position="41"/>
    </location>
</feature>
<dbReference type="InterPro" id="IPR008271">
    <property type="entry name" value="Ser/Thr_kinase_AS"/>
</dbReference>
<dbReference type="Pfam" id="PF00069">
    <property type="entry name" value="Pkinase"/>
    <property type="match status" value="1"/>
</dbReference>
<dbReference type="GO" id="GO:0005829">
    <property type="term" value="C:cytosol"/>
    <property type="evidence" value="ECO:0007669"/>
    <property type="project" value="TreeGrafter"/>
</dbReference>
<dbReference type="InterPro" id="IPR017441">
    <property type="entry name" value="Protein_kinase_ATP_BS"/>
</dbReference>
<dbReference type="GO" id="GO:0005776">
    <property type="term" value="C:autophagosome"/>
    <property type="evidence" value="ECO:0007669"/>
    <property type="project" value="TreeGrafter"/>
</dbReference>
<dbReference type="Gene3D" id="1.10.510.10">
    <property type="entry name" value="Transferase(Phosphotransferase) domain 1"/>
    <property type="match status" value="1"/>
</dbReference>
<dbReference type="PROSITE" id="PS00107">
    <property type="entry name" value="PROTEIN_KINASE_ATP"/>
    <property type="match status" value="1"/>
</dbReference>
<keyword evidence="3 9" id="KW-0418">Kinase</keyword>
<keyword evidence="4 5" id="KW-0067">ATP-binding</keyword>
<dbReference type="InterPro" id="IPR000719">
    <property type="entry name" value="Prot_kinase_dom"/>
</dbReference>
<accession>A0A2G1WBZ6</accession>
<gene>
    <name evidence="9" type="ORF">CEE69_03875</name>
</gene>
<dbReference type="PROSITE" id="PS00108">
    <property type="entry name" value="PROTEIN_KINASE_ST"/>
    <property type="match status" value="1"/>
</dbReference>
<proteinExistence type="predicted"/>
<dbReference type="GO" id="GO:0004674">
    <property type="term" value="F:protein serine/threonine kinase activity"/>
    <property type="evidence" value="ECO:0007669"/>
    <property type="project" value="InterPro"/>
</dbReference>
<feature type="region of interest" description="Disordered" evidence="6">
    <location>
        <begin position="787"/>
        <end position="809"/>
    </location>
</feature>
<dbReference type="OrthoDB" id="6111975at2"/>
<name>A0A2G1WBZ6_9BACT</name>
<evidence type="ECO:0000256" key="7">
    <source>
        <dbReference type="SAM" id="Phobius"/>
    </source>
</evidence>
<evidence type="ECO:0000256" key="5">
    <source>
        <dbReference type="PROSITE-ProRule" id="PRU10141"/>
    </source>
</evidence>
<feature type="transmembrane region" description="Helical" evidence="7">
    <location>
        <begin position="756"/>
        <end position="778"/>
    </location>
</feature>
<dbReference type="SMART" id="SM00220">
    <property type="entry name" value="S_TKc"/>
    <property type="match status" value="1"/>
</dbReference>
<reference evidence="9 10" key="1">
    <citation type="submission" date="2017-06" db="EMBL/GenBank/DDBJ databases">
        <title>Description of Rhodopirellula bahusiensis sp. nov.</title>
        <authorList>
            <person name="Kizina J."/>
            <person name="Harder J."/>
        </authorList>
    </citation>
    <scope>NUCLEOTIDE SEQUENCE [LARGE SCALE GENOMIC DNA]</scope>
    <source>
        <strain evidence="9 10">SWK21</strain>
    </source>
</reference>
<evidence type="ECO:0000313" key="9">
    <source>
        <dbReference type="EMBL" id="PHQ36526.1"/>
    </source>
</evidence>
<dbReference type="CDD" id="cd14014">
    <property type="entry name" value="STKc_PknB_like"/>
    <property type="match status" value="1"/>
</dbReference>
<dbReference type="SUPFAM" id="SSF56112">
    <property type="entry name" value="Protein kinase-like (PK-like)"/>
    <property type="match status" value="1"/>
</dbReference>
<dbReference type="GO" id="GO:0016020">
    <property type="term" value="C:membrane"/>
    <property type="evidence" value="ECO:0007669"/>
    <property type="project" value="TreeGrafter"/>
</dbReference>
<dbReference type="PROSITE" id="PS50011">
    <property type="entry name" value="PROTEIN_KINASE_DOM"/>
    <property type="match status" value="1"/>
</dbReference>
<feature type="domain" description="Protein kinase" evidence="8">
    <location>
        <begin position="59"/>
        <end position="336"/>
    </location>
</feature>
<keyword evidence="7" id="KW-0472">Membrane</keyword>
<organism evidence="9 10">
    <name type="scientific">Rhodopirellula bahusiensis</name>
    <dbReference type="NCBI Taxonomy" id="2014065"/>
    <lineage>
        <taxon>Bacteria</taxon>
        <taxon>Pseudomonadati</taxon>
        <taxon>Planctomycetota</taxon>
        <taxon>Planctomycetia</taxon>
        <taxon>Pirellulales</taxon>
        <taxon>Pirellulaceae</taxon>
        <taxon>Rhodopirellula</taxon>
    </lineage>
</organism>
<feature type="compositionally biased region" description="Basic and acidic residues" evidence="6">
    <location>
        <begin position="18"/>
        <end position="30"/>
    </location>
</feature>
<feature type="compositionally biased region" description="Pro residues" evidence="6">
    <location>
        <begin position="1"/>
        <end position="10"/>
    </location>
</feature>
<evidence type="ECO:0000256" key="6">
    <source>
        <dbReference type="SAM" id="MobiDB-lite"/>
    </source>
</evidence>
<dbReference type="AlphaFoldDB" id="A0A2G1WBZ6"/>
<dbReference type="Proteomes" id="UP000225740">
    <property type="component" value="Unassembled WGS sequence"/>
</dbReference>
<evidence type="ECO:0000256" key="3">
    <source>
        <dbReference type="ARBA" id="ARBA00022777"/>
    </source>
</evidence>
<dbReference type="GO" id="GO:0005524">
    <property type="term" value="F:ATP binding"/>
    <property type="evidence" value="ECO:0007669"/>
    <property type="project" value="UniProtKB-UniRule"/>
</dbReference>
<dbReference type="PANTHER" id="PTHR24348">
    <property type="entry name" value="SERINE/THREONINE-PROTEIN KINASE UNC-51-RELATED"/>
    <property type="match status" value="1"/>
</dbReference>
<keyword evidence="7" id="KW-0812">Transmembrane</keyword>
<evidence type="ECO:0000256" key="1">
    <source>
        <dbReference type="ARBA" id="ARBA00022679"/>
    </source>
</evidence>
<keyword evidence="1" id="KW-0808">Transferase</keyword>
<evidence type="ECO:0000313" key="10">
    <source>
        <dbReference type="Proteomes" id="UP000225740"/>
    </source>
</evidence>
<comment type="caution">
    <text evidence="9">The sequence shown here is derived from an EMBL/GenBank/DDBJ whole genome shotgun (WGS) entry which is preliminary data.</text>
</comment>